<reference evidence="1 2" key="2">
    <citation type="journal article" date="2022" name="Mol. Ecol. Resour.">
        <title>The genomes of chicory, endive, great burdock and yacon provide insights into Asteraceae paleo-polyploidization history and plant inulin production.</title>
        <authorList>
            <person name="Fan W."/>
            <person name="Wang S."/>
            <person name="Wang H."/>
            <person name="Wang A."/>
            <person name="Jiang F."/>
            <person name="Liu H."/>
            <person name="Zhao H."/>
            <person name="Xu D."/>
            <person name="Zhang Y."/>
        </authorList>
    </citation>
    <scope>NUCLEOTIDE SEQUENCE [LARGE SCALE GENOMIC DNA]</scope>
    <source>
        <strain evidence="2">cv. Yunnan</strain>
        <tissue evidence="1">Leaves</tissue>
    </source>
</reference>
<name>A0ACB9K8M9_9ASTR</name>
<keyword evidence="2" id="KW-1185">Reference proteome</keyword>
<organism evidence="1 2">
    <name type="scientific">Smallanthus sonchifolius</name>
    <dbReference type="NCBI Taxonomy" id="185202"/>
    <lineage>
        <taxon>Eukaryota</taxon>
        <taxon>Viridiplantae</taxon>
        <taxon>Streptophyta</taxon>
        <taxon>Embryophyta</taxon>
        <taxon>Tracheophyta</taxon>
        <taxon>Spermatophyta</taxon>
        <taxon>Magnoliopsida</taxon>
        <taxon>eudicotyledons</taxon>
        <taxon>Gunneridae</taxon>
        <taxon>Pentapetalae</taxon>
        <taxon>asterids</taxon>
        <taxon>campanulids</taxon>
        <taxon>Asterales</taxon>
        <taxon>Asteraceae</taxon>
        <taxon>Asteroideae</taxon>
        <taxon>Heliantheae alliance</taxon>
        <taxon>Millerieae</taxon>
        <taxon>Smallanthus</taxon>
    </lineage>
</organism>
<accession>A0ACB9K8M9</accession>
<sequence>MDHFNHNKKEESFNHSSMCSTMSITFPEIDFEQIFKQSIGIDDDHRSHPTADGMFSATDGVVFSNDDRKNYAAGGSPDVAVQYINLDNLNRFSSSSGVTGNPLWSQNLTPKTSCVTMTMDSQSSICAESPTSGIKPQGRDNNVIGTTSDEEQSDYDPEIETGQCDQSHDKVDVKKIKRMVSNRESARRSRRRKQAHLTDLEQQVDQLRAEYSTLFKQLTTASHQYKDASTNNRVLKSEVEALRANVKLAEDTLARGSITSSLSHLLQNHLATPQVFNCQNVSRMGNVSPTITVRGDDHVPHPGLHVPGQHMMVGLGTYPDIFNSNVNSGISGDGGSCVTEI</sequence>
<dbReference type="EMBL" id="CM042018">
    <property type="protein sequence ID" value="KAI3828565.1"/>
    <property type="molecule type" value="Genomic_DNA"/>
</dbReference>
<evidence type="ECO:0000313" key="1">
    <source>
        <dbReference type="EMBL" id="KAI3828565.1"/>
    </source>
</evidence>
<reference evidence="2" key="1">
    <citation type="journal article" date="2022" name="Mol. Ecol. Resour.">
        <title>The genomes of chicory, endive, great burdock and yacon provide insights into Asteraceae palaeo-polyploidization history and plant inulin production.</title>
        <authorList>
            <person name="Fan W."/>
            <person name="Wang S."/>
            <person name="Wang H."/>
            <person name="Wang A."/>
            <person name="Jiang F."/>
            <person name="Liu H."/>
            <person name="Zhao H."/>
            <person name="Xu D."/>
            <person name="Zhang Y."/>
        </authorList>
    </citation>
    <scope>NUCLEOTIDE SEQUENCE [LARGE SCALE GENOMIC DNA]</scope>
    <source>
        <strain evidence="2">cv. Yunnan</strain>
    </source>
</reference>
<dbReference type="Proteomes" id="UP001056120">
    <property type="component" value="Linkage Group LG01"/>
</dbReference>
<evidence type="ECO:0000313" key="2">
    <source>
        <dbReference type="Proteomes" id="UP001056120"/>
    </source>
</evidence>
<protein>
    <submittedName>
        <fullName evidence="1">Uncharacterized protein</fullName>
    </submittedName>
</protein>
<proteinExistence type="predicted"/>
<gene>
    <name evidence="1" type="ORF">L1987_02667</name>
</gene>
<comment type="caution">
    <text evidence="1">The sequence shown here is derived from an EMBL/GenBank/DDBJ whole genome shotgun (WGS) entry which is preliminary data.</text>
</comment>